<dbReference type="AlphaFoldDB" id="A0A1B1B291"/>
<accession>A0A1B1B291</accession>
<organism evidence="1 2">
    <name type="scientific">Streptomyces griseochromogenes</name>
    <dbReference type="NCBI Taxonomy" id="68214"/>
    <lineage>
        <taxon>Bacteria</taxon>
        <taxon>Bacillati</taxon>
        <taxon>Actinomycetota</taxon>
        <taxon>Actinomycetes</taxon>
        <taxon>Kitasatosporales</taxon>
        <taxon>Streptomycetaceae</taxon>
        <taxon>Streptomyces</taxon>
    </lineage>
</organism>
<dbReference type="EMBL" id="CP016279">
    <property type="protein sequence ID" value="ANP52939.1"/>
    <property type="molecule type" value="Genomic_DNA"/>
</dbReference>
<dbReference type="STRING" id="68214.AVL59_28375"/>
<name>A0A1B1B291_9ACTN</name>
<evidence type="ECO:0000313" key="1">
    <source>
        <dbReference type="EMBL" id="ANP52939.1"/>
    </source>
</evidence>
<reference evidence="1 2" key="1">
    <citation type="submission" date="2016-06" db="EMBL/GenBank/DDBJ databases">
        <title>Complete genome sequence of Streptomyces griseochromogenes ATCC 14511, the Blasticidin S producer.</title>
        <authorList>
            <person name="Wu L."/>
        </authorList>
    </citation>
    <scope>NUCLEOTIDE SEQUENCE [LARGE SCALE GENOMIC DNA]</scope>
    <source>
        <strain evidence="1 2">ATCC 14511</strain>
    </source>
</reference>
<sequence length="210" mass="22700">MAPHRAPPAAGRSHDVNDIASRANDASAEGLDDVEQAAVGTSARHPTPRMWHYAEKGRGEPIMRHNISSGKRLAGRLAGVAVLAAVVAGVTPSTASASDTWCGNWLKDPAYAYGVKAVSGTRIYHGPGYAQVNQGYYGPHWYAWAYEANAGLGPALNWRYRDNNALYTCYPQTEGGYYTPGVPDYQAYKVQVELESYPGNIYGQAVYWGG</sequence>
<evidence type="ECO:0000313" key="2">
    <source>
        <dbReference type="Proteomes" id="UP000092659"/>
    </source>
</evidence>
<gene>
    <name evidence="1" type="ORF">AVL59_28375</name>
</gene>
<dbReference type="Proteomes" id="UP000092659">
    <property type="component" value="Chromosome"/>
</dbReference>
<proteinExistence type="predicted"/>
<protein>
    <submittedName>
        <fullName evidence="1">Uncharacterized protein</fullName>
    </submittedName>
</protein>
<dbReference type="KEGG" id="sgs:AVL59_28375"/>